<dbReference type="EMBL" id="CP003923">
    <property type="protein sequence ID" value="AIC95195.1"/>
    <property type="molecule type" value="Genomic_DNA"/>
</dbReference>
<dbReference type="HOGENOM" id="CLU_069995_0_0_9"/>
<dbReference type="STRING" id="1246626.BleG1_2628"/>
<dbReference type="Proteomes" id="UP000027142">
    <property type="component" value="Chromosome"/>
</dbReference>
<dbReference type="AlphaFoldDB" id="A0A060LZJ6"/>
<dbReference type="SUPFAM" id="SSF116965">
    <property type="entry name" value="Hypothetical protein MPN330"/>
    <property type="match status" value="1"/>
</dbReference>
<organism evidence="1 2">
    <name type="scientific">Shouchella lehensis G1</name>
    <dbReference type="NCBI Taxonomy" id="1246626"/>
    <lineage>
        <taxon>Bacteria</taxon>
        <taxon>Bacillati</taxon>
        <taxon>Bacillota</taxon>
        <taxon>Bacilli</taxon>
        <taxon>Bacillales</taxon>
        <taxon>Bacillaceae</taxon>
        <taxon>Shouchella</taxon>
    </lineage>
</organism>
<dbReference type="eggNOG" id="COG3118">
    <property type="taxonomic scope" value="Bacteria"/>
</dbReference>
<sequence length="351" mass="40598">MKDKKQGEDKIILFPGLVKRLVEEGMNELKQKHAEKAYQLFAEASSYDQGDPQARFGTVLSLIELNRQQEAVMETEKLLNEGIGHYFEILQVHVSLLVQLSRYDQVVHLLEAVLSEDKIPAKDAETFYELLHFSRQMSESNEYSEASVSKQNQEETMLELKAGLHAANEPAKWNALQTVRKLGLTDLTDEIRSFVLNKQTNPLMRTYALQLLHEWGDRKPLRYERDHQVVIVTPSELEEPGERQVDQAIRKALEDQLEQEDPTLLHMAKQLHHTYLLMTYPFELNPENPKAWACAFHLVAAEQLGLETDETTMMECYECERFDVLSASDEIEALEQDILLEAQNQNEWFHT</sequence>
<keyword evidence="2" id="KW-1185">Reference proteome</keyword>
<reference evidence="1 2" key="1">
    <citation type="journal article" date="2014" name="Gene">
        <title>A comparative genomic analysis of the alkalitolerant soil bacterium Bacillus lehensis G1.</title>
        <authorList>
            <person name="Noor Y.M."/>
            <person name="Samsulrizal N.H."/>
            <person name="Jema'on N.A."/>
            <person name="Low K.O."/>
            <person name="Ramli A.N."/>
            <person name="Alias N.I."/>
            <person name="Damis S.I."/>
            <person name="Fuzi S.F."/>
            <person name="Isa M.N."/>
            <person name="Murad A.M."/>
            <person name="Raih M.F."/>
            <person name="Bakar F.D."/>
            <person name="Najimudin N."/>
            <person name="Mahadi N.M."/>
            <person name="Illias R.M."/>
        </authorList>
    </citation>
    <scope>NUCLEOTIDE SEQUENCE [LARGE SCALE GENOMIC DNA]</scope>
    <source>
        <strain evidence="1 2">G1</strain>
    </source>
</reference>
<gene>
    <name evidence="1" type="ORF">BleG1_2628</name>
</gene>
<evidence type="ECO:0000313" key="1">
    <source>
        <dbReference type="EMBL" id="AIC95195.1"/>
    </source>
</evidence>
<dbReference type="InterPro" id="IPR011990">
    <property type="entry name" value="TPR-like_helical_dom_sf"/>
</dbReference>
<protein>
    <submittedName>
        <fullName evidence="1">Uncharacterized protein</fullName>
    </submittedName>
</protein>
<dbReference type="KEGG" id="ble:BleG1_2628"/>
<proteinExistence type="predicted"/>
<name>A0A060LZJ6_9BACI</name>
<accession>A0A060LZJ6</accession>
<dbReference type="PATRIC" id="fig|1246626.3.peg.2622"/>
<evidence type="ECO:0000313" key="2">
    <source>
        <dbReference type="Proteomes" id="UP000027142"/>
    </source>
</evidence>
<dbReference type="RefSeq" id="WP_038481676.1">
    <property type="nucleotide sequence ID" value="NZ_CP003923.1"/>
</dbReference>
<dbReference type="OrthoDB" id="2364593at2"/>
<dbReference type="Gene3D" id="1.25.40.10">
    <property type="entry name" value="Tetratricopeptide repeat domain"/>
    <property type="match status" value="1"/>
</dbReference>
<dbReference type="SUPFAM" id="SSF48452">
    <property type="entry name" value="TPR-like"/>
    <property type="match status" value="1"/>
</dbReference>